<keyword evidence="1" id="KW-0378">Hydrolase</keyword>
<dbReference type="InterPro" id="IPR027417">
    <property type="entry name" value="P-loop_NTPase"/>
</dbReference>
<dbReference type="EMBL" id="LN650648">
    <property type="protein sequence ID" value="CEI71976.1"/>
    <property type="molecule type" value="Genomic_DNA"/>
</dbReference>
<dbReference type="KEGG" id="rhom:FRIFI_0428"/>
<reference evidence="1 2" key="1">
    <citation type="submission" date="2014-09" db="EMBL/GenBank/DDBJ databases">
        <authorList>
            <person name="Hornung B.V."/>
        </authorList>
    </citation>
    <scope>NUCLEOTIDE SEQUENCE [LARGE SCALE GENOMIC DNA]</scope>
    <source>
        <strain evidence="1 2">FRIFI</strain>
    </source>
</reference>
<dbReference type="RefSeq" id="WP_092927382.1">
    <property type="nucleotide sequence ID" value="NZ_FJTZ01000012.1"/>
</dbReference>
<protein>
    <submittedName>
        <fullName evidence="1">P-loop containing nucleoside triphosphate hydrolase</fullName>
    </submittedName>
</protein>
<organism evidence="1 2">
    <name type="scientific">Romboutsia hominis</name>
    <dbReference type="NCBI Taxonomy" id="1507512"/>
    <lineage>
        <taxon>Bacteria</taxon>
        <taxon>Bacillati</taxon>
        <taxon>Bacillota</taxon>
        <taxon>Clostridia</taxon>
        <taxon>Peptostreptococcales</taxon>
        <taxon>Peptostreptococcaceae</taxon>
        <taxon>Romboutsia</taxon>
    </lineage>
</organism>
<dbReference type="SUPFAM" id="SSF52540">
    <property type="entry name" value="P-loop containing nucleoside triphosphate hydrolases"/>
    <property type="match status" value="1"/>
</dbReference>
<evidence type="ECO:0000313" key="1">
    <source>
        <dbReference type="EMBL" id="CEI71976.1"/>
    </source>
</evidence>
<keyword evidence="2" id="KW-1185">Reference proteome</keyword>
<dbReference type="GO" id="GO:0016787">
    <property type="term" value="F:hydrolase activity"/>
    <property type="evidence" value="ECO:0007669"/>
    <property type="project" value="UniProtKB-KW"/>
</dbReference>
<proteinExistence type="predicted"/>
<accession>A0A2P2BNM2</accession>
<evidence type="ECO:0000313" key="2">
    <source>
        <dbReference type="Proteomes" id="UP000245695"/>
    </source>
</evidence>
<name>A0A2P2BNM2_9FIRM</name>
<dbReference type="AlphaFoldDB" id="A0A2P2BNM2"/>
<gene>
    <name evidence="1" type="ORF">FRIFI_0428</name>
</gene>
<dbReference type="Proteomes" id="UP000245695">
    <property type="component" value="Chromosome 1"/>
</dbReference>
<sequence length="630" mass="74524">MRYIYRNLNNKDKESKIVSLYNEILKKCKNKSSKIMILVPNNLTKLKYEKKINIDYCEKLNITSYTNFIKGELIKFWPIVLENNNEIKEHHIRPKFINNTLTDYIIGEKVKIKREKEGYFEDIISTNKSITSSISTNINKATLSKLEFENIGEKIYLSKKNKDNINKFSYSEMNEIIMDYTSMLLNKGMLDNSLSVYVYNKYLLKNDLYKEYLRKKIKYLIVESLESVSVAEIEFIKEIQENAIDSYTFFNEKRDFSVFNNIDIKFIEGYIENEYEEEKLNKKGEVSIDDICSLPVSVELNESSQLYSEMIEVVLKKIKELILSGVKAQDIAIISPINNTILDFQMTNKLKINNIDIFSTKKDKKLIDYPYANALIVALSIFNGSQNSIREEDYINFIETILDVNKIQALKIYKNKYEEEKFKEILNYIEDKRNEKLKIGEFLIKFYIDKMLNLKFGKENIHICKKIIYECETFTENIELLNINEDKEKLFIKALKTTINDYYQSSELEDLSNIDKVLLTTPYTYISSRVNRPIHIWLDVGSNGWNMKIEKDISNLIVLRKSFEEGRIYTDKMEEDYKKYYLYNTIYNLLINTKEVYAYKSEYTVNGYIQESILYSILLKMLDKGENSYE</sequence>